<dbReference type="Pfam" id="PF01408">
    <property type="entry name" value="GFO_IDH_MocA"/>
    <property type="match status" value="1"/>
</dbReference>
<dbReference type="SUPFAM" id="SSF55347">
    <property type="entry name" value="Glyceraldehyde-3-phosphate dehydrogenase-like, C-terminal domain"/>
    <property type="match status" value="1"/>
</dbReference>
<dbReference type="Proteomes" id="UP001328733">
    <property type="component" value="Unassembled WGS sequence"/>
</dbReference>
<proteinExistence type="predicted"/>
<accession>A0AAW9QYG1</accession>
<dbReference type="InterPro" id="IPR000683">
    <property type="entry name" value="Gfo/Idh/MocA-like_OxRdtase_N"/>
</dbReference>
<sequence>MQTGIAVLGVGRWGVHFARHFSSHPAARLVAVVDPSREKLDSCRDKFGLDDRSIEFTTDWNSLRDRPDIDAVVIVTPAITHYSLITEALDRGYHVLAEKPLTLDPRECEELTRQARERGRILFVDHTYLFHEAVREGRNVLQSGSIGQPRYGYATRSHLGPVRQDVSALWDLAIHDIAIFNHWLDSRPVRVQARGITWLQPNIADLVQATLIYPDGFEAYIHLCWLNPDKQRRLAIAGTTGTLIFDELSPEAPLTLQKGTFDRQGDYFLPIDQKTEIIPVTKGEPLREVCDRFLHSIATNTEFPPANGTTATELVKVLHALDRSLALQGETITVE</sequence>
<dbReference type="Gene3D" id="3.30.360.10">
    <property type="entry name" value="Dihydrodipicolinate Reductase, domain 2"/>
    <property type="match status" value="1"/>
</dbReference>
<dbReference type="RefSeq" id="WP_332866197.1">
    <property type="nucleotide sequence ID" value="NZ_JBAFSM010000033.1"/>
</dbReference>
<feature type="domain" description="GFO/IDH/MocA-like oxidoreductase" evidence="2">
    <location>
        <begin position="135"/>
        <end position="243"/>
    </location>
</feature>
<evidence type="ECO:0000259" key="1">
    <source>
        <dbReference type="Pfam" id="PF01408"/>
    </source>
</evidence>
<feature type="domain" description="Gfo/Idh/MocA-like oxidoreductase N-terminal" evidence="1">
    <location>
        <begin position="5"/>
        <end position="126"/>
    </location>
</feature>
<dbReference type="InterPro" id="IPR051450">
    <property type="entry name" value="Gfo/Idh/MocA_Oxidoreductases"/>
</dbReference>
<dbReference type="InterPro" id="IPR055170">
    <property type="entry name" value="GFO_IDH_MocA-like_dom"/>
</dbReference>
<dbReference type="SUPFAM" id="SSF51735">
    <property type="entry name" value="NAD(P)-binding Rossmann-fold domains"/>
    <property type="match status" value="1"/>
</dbReference>
<name>A0AAW9QYG1_9CHRO</name>
<protein>
    <submittedName>
        <fullName evidence="3">Gfo/Idh/MocA family oxidoreductase</fullName>
    </submittedName>
</protein>
<evidence type="ECO:0000259" key="2">
    <source>
        <dbReference type="Pfam" id="PF22725"/>
    </source>
</evidence>
<dbReference type="InterPro" id="IPR036291">
    <property type="entry name" value="NAD(P)-bd_dom_sf"/>
</dbReference>
<keyword evidence="4" id="KW-1185">Reference proteome</keyword>
<dbReference type="EMBL" id="JBAFSM010000033">
    <property type="protein sequence ID" value="MEG3438713.1"/>
    <property type="molecule type" value="Genomic_DNA"/>
</dbReference>
<dbReference type="AlphaFoldDB" id="A0AAW9QYG1"/>
<dbReference type="PANTHER" id="PTHR43377">
    <property type="entry name" value="BILIVERDIN REDUCTASE A"/>
    <property type="match status" value="1"/>
</dbReference>
<dbReference type="GO" id="GO:0000166">
    <property type="term" value="F:nucleotide binding"/>
    <property type="evidence" value="ECO:0007669"/>
    <property type="project" value="InterPro"/>
</dbReference>
<dbReference type="Gene3D" id="3.40.50.720">
    <property type="entry name" value="NAD(P)-binding Rossmann-like Domain"/>
    <property type="match status" value="1"/>
</dbReference>
<dbReference type="PANTHER" id="PTHR43377:SF6">
    <property type="entry name" value="GFO_IDH_MOCA-LIKE OXIDOREDUCTASE N-TERMINAL DOMAIN-CONTAINING PROTEIN"/>
    <property type="match status" value="1"/>
</dbReference>
<comment type="caution">
    <text evidence="3">The sequence shown here is derived from an EMBL/GenBank/DDBJ whole genome shotgun (WGS) entry which is preliminary data.</text>
</comment>
<reference evidence="3 4" key="1">
    <citation type="submission" date="2024-01" db="EMBL/GenBank/DDBJ databases">
        <title>Genomic insights into the taxonomy and metabolism of the cyanobacterium Pannus brasiliensis CCIBt3594.</title>
        <authorList>
            <person name="Machado M."/>
            <person name="Botero N.B."/>
            <person name="Andreote A.P.D."/>
            <person name="Feitosa A.M.T."/>
            <person name="Popin R."/>
            <person name="Sivonen K."/>
            <person name="Fiore M.F."/>
        </authorList>
    </citation>
    <scope>NUCLEOTIDE SEQUENCE [LARGE SCALE GENOMIC DNA]</scope>
    <source>
        <strain evidence="3 4">CCIBt3594</strain>
    </source>
</reference>
<gene>
    <name evidence="3" type="ORF">V0288_16415</name>
</gene>
<organism evidence="3 4">
    <name type="scientific">Pannus brasiliensis CCIBt3594</name>
    <dbReference type="NCBI Taxonomy" id="1427578"/>
    <lineage>
        <taxon>Bacteria</taxon>
        <taxon>Bacillati</taxon>
        <taxon>Cyanobacteriota</taxon>
        <taxon>Cyanophyceae</taxon>
        <taxon>Oscillatoriophycideae</taxon>
        <taxon>Chroococcales</taxon>
        <taxon>Microcystaceae</taxon>
        <taxon>Pannus</taxon>
    </lineage>
</organism>
<dbReference type="Pfam" id="PF22725">
    <property type="entry name" value="GFO_IDH_MocA_C3"/>
    <property type="match status" value="1"/>
</dbReference>
<evidence type="ECO:0000313" key="4">
    <source>
        <dbReference type="Proteomes" id="UP001328733"/>
    </source>
</evidence>
<evidence type="ECO:0000313" key="3">
    <source>
        <dbReference type="EMBL" id="MEG3438713.1"/>
    </source>
</evidence>